<feature type="domain" description="DUF6534" evidence="3">
    <location>
        <begin position="172"/>
        <end position="259"/>
    </location>
</feature>
<sequence length="341" mass="37481">MASSSLAPTWGIWLISAFLMSILYGAGLLQVFLYFKWYPNDWTGIKLSVVAITILESLEISIFYYGTYLHLIGGLEDPTSLLSVFWPDSIHLLFMYLSSVTAQLYFTYCIFKFTALTVSSKTARLGVPFMILLLILLELGAGIAQVIETLSFSSFVQLSSVKTRTSLQSATAVAVDVLITLSLVIILRKNKGQIDQTNSMISILIIYAINRGILTAACALSNLILFLAVPGTFYFFIGLNVSSKRYMNSMLATLNTRSHVRKQSESGSGIIDWGTILSSNQSDTVRLPSIKTVIAPNHFNPDINIHVEAQTSYEMDNLASKNSLSTGQSPRISPHKGSCLA</sequence>
<feature type="transmembrane region" description="Helical" evidence="2">
    <location>
        <begin position="123"/>
        <end position="147"/>
    </location>
</feature>
<evidence type="ECO:0000259" key="3">
    <source>
        <dbReference type="Pfam" id="PF20152"/>
    </source>
</evidence>
<proteinExistence type="predicted"/>
<feature type="transmembrane region" description="Helical" evidence="2">
    <location>
        <begin position="12"/>
        <end position="35"/>
    </location>
</feature>
<keyword evidence="2" id="KW-1133">Transmembrane helix</keyword>
<dbReference type="PANTHER" id="PTHR40465">
    <property type="entry name" value="CHROMOSOME 1, WHOLE GENOME SHOTGUN SEQUENCE"/>
    <property type="match status" value="1"/>
</dbReference>
<dbReference type="EMBL" id="JADNRY010000404">
    <property type="protein sequence ID" value="KAF9056964.1"/>
    <property type="molecule type" value="Genomic_DNA"/>
</dbReference>
<evidence type="ECO:0000256" key="2">
    <source>
        <dbReference type="SAM" id="Phobius"/>
    </source>
</evidence>
<feature type="transmembrane region" description="Helical" evidence="2">
    <location>
        <begin position="167"/>
        <end position="187"/>
    </location>
</feature>
<dbReference type="PANTHER" id="PTHR40465:SF1">
    <property type="entry name" value="DUF6534 DOMAIN-CONTAINING PROTEIN"/>
    <property type="match status" value="1"/>
</dbReference>
<accession>A0A9P5P9X1</accession>
<reference evidence="4" key="1">
    <citation type="submission" date="2020-11" db="EMBL/GenBank/DDBJ databases">
        <authorList>
            <consortium name="DOE Joint Genome Institute"/>
            <person name="Ahrendt S."/>
            <person name="Riley R."/>
            <person name="Andreopoulos W."/>
            <person name="Labutti K."/>
            <person name="Pangilinan J."/>
            <person name="Ruiz-Duenas F.J."/>
            <person name="Barrasa J.M."/>
            <person name="Sanchez-Garcia M."/>
            <person name="Camarero S."/>
            <person name="Miyauchi S."/>
            <person name="Serrano A."/>
            <person name="Linde D."/>
            <person name="Babiker R."/>
            <person name="Drula E."/>
            <person name="Ayuso-Fernandez I."/>
            <person name="Pacheco R."/>
            <person name="Padilla G."/>
            <person name="Ferreira P."/>
            <person name="Barriuso J."/>
            <person name="Kellner H."/>
            <person name="Castanera R."/>
            <person name="Alfaro M."/>
            <person name="Ramirez L."/>
            <person name="Pisabarro A.G."/>
            <person name="Kuo A."/>
            <person name="Tritt A."/>
            <person name="Lipzen A."/>
            <person name="He G."/>
            <person name="Yan M."/>
            <person name="Ng V."/>
            <person name="Cullen D."/>
            <person name="Martin F."/>
            <person name="Rosso M.-N."/>
            <person name="Henrissat B."/>
            <person name="Hibbett D."/>
            <person name="Martinez A.T."/>
            <person name="Grigoriev I.V."/>
        </authorList>
    </citation>
    <scope>NUCLEOTIDE SEQUENCE</scope>
    <source>
        <strain evidence="4">AH 40177</strain>
    </source>
</reference>
<gene>
    <name evidence="4" type="ORF">BDP27DRAFT_1344248</name>
</gene>
<feature type="transmembrane region" description="Helical" evidence="2">
    <location>
        <begin position="199"/>
        <end position="217"/>
    </location>
</feature>
<keyword evidence="2" id="KW-0812">Transmembrane</keyword>
<keyword evidence="5" id="KW-1185">Reference proteome</keyword>
<evidence type="ECO:0000313" key="4">
    <source>
        <dbReference type="EMBL" id="KAF9056964.1"/>
    </source>
</evidence>
<dbReference type="OrthoDB" id="3053610at2759"/>
<dbReference type="Proteomes" id="UP000772434">
    <property type="component" value="Unassembled WGS sequence"/>
</dbReference>
<feature type="transmembrane region" description="Helical" evidence="2">
    <location>
        <begin position="89"/>
        <end position="111"/>
    </location>
</feature>
<dbReference type="AlphaFoldDB" id="A0A9P5P9X1"/>
<name>A0A9P5P9X1_9AGAR</name>
<organism evidence="4 5">
    <name type="scientific">Rhodocollybia butyracea</name>
    <dbReference type="NCBI Taxonomy" id="206335"/>
    <lineage>
        <taxon>Eukaryota</taxon>
        <taxon>Fungi</taxon>
        <taxon>Dikarya</taxon>
        <taxon>Basidiomycota</taxon>
        <taxon>Agaricomycotina</taxon>
        <taxon>Agaricomycetes</taxon>
        <taxon>Agaricomycetidae</taxon>
        <taxon>Agaricales</taxon>
        <taxon>Marasmiineae</taxon>
        <taxon>Omphalotaceae</taxon>
        <taxon>Rhodocollybia</taxon>
    </lineage>
</organism>
<protein>
    <recommendedName>
        <fullName evidence="3">DUF6534 domain-containing protein</fullName>
    </recommendedName>
</protein>
<evidence type="ECO:0000313" key="5">
    <source>
        <dbReference type="Proteomes" id="UP000772434"/>
    </source>
</evidence>
<dbReference type="Pfam" id="PF20152">
    <property type="entry name" value="DUF6534"/>
    <property type="match status" value="1"/>
</dbReference>
<keyword evidence="2" id="KW-0472">Membrane</keyword>
<feature type="region of interest" description="Disordered" evidence="1">
    <location>
        <begin position="320"/>
        <end position="341"/>
    </location>
</feature>
<evidence type="ECO:0000256" key="1">
    <source>
        <dbReference type="SAM" id="MobiDB-lite"/>
    </source>
</evidence>
<feature type="transmembrane region" description="Helical" evidence="2">
    <location>
        <begin position="223"/>
        <end position="241"/>
    </location>
</feature>
<comment type="caution">
    <text evidence="4">The sequence shown here is derived from an EMBL/GenBank/DDBJ whole genome shotgun (WGS) entry which is preliminary data.</text>
</comment>
<feature type="compositionally biased region" description="Polar residues" evidence="1">
    <location>
        <begin position="320"/>
        <end position="331"/>
    </location>
</feature>
<feature type="transmembrane region" description="Helical" evidence="2">
    <location>
        <begin position="47"/>
        <end position="69"/>
    </location>
</feature>
<dbReference type="InterPro" id="IPR045339">
    <property type="entry name" value="DUF6534"/>
</dbReference>